<organism evidence="1 2">
    <name type="scientific">Phytophthora fragariaefolia</name>
    <dbReference type="NCBI Taxonomy" id="1490495"/>
    <lineage>
        <taxon>Eukaryota</taxon>
        <taxon>Sar</taxon>
        <taxon>Stramenopiles</taxon>
        <taxon>Oomycota</taxon>
        <taxon>Peronosporomycetes</taxon>
        <taxon>Peronosporales</taxon>
        <taxon>Peronosporaceae</taxon>
        <taxon>Phytophthora</taxon>
    </lineage>
</organism>
<evidence type="ECO:0000313" key="1">
    <source>
        <dbReference type="EMBL" id="GMG16479.1"/>
    </source>
</evidence>
<dbReference type="OrthoDB" id="59953at2759"/>
<comment type="caution">
    <text evidence="1">The sequence shown here is derived from an EMBL/GenBank/DDBJ whole genome shotgun (WGS) entry which is preliminary data.</text>
</comment>
<proteinExistence type="predicted"/>
<name>A0A9W6YMB9_9STRA</name>
<dbReference type="Proteomes" id="UP001165121">
    <property type="component" value="Unassembled WGS sequence"/>
</dbReference>
<dbReference type="AlphaFoldDB" id="A0A9W6YMB9"/>
<dbReference type="PANTHER" id="PTHR37067:SF3">
    <property type="entry name" value="PX DOMAIN-CONTAINING PROTEIN"/>
    <property type="match status" value="1"/>
</dbReference>
<protein>
    <submittedName>
        <fullName evidence="1">Unnamed protein product</fullName>
    </submittedName>
</protein>
<gene>
    <name evidence="1" type="ORF">Pfra01_002978800</name>
</gene>
<sequence>MASRSRTLKYLPGHLLRFGVAAVARDAASGAVVEAECLFCRHFGREQRADKKRRSASTVKRFRDSFRPDQYTQHHQLQHPTQWARYRSSSDEDKRQFFPRGGAAGGGEQLATGCKRALLPKAEERGRCFDLSAAVVEVVAVLAVGLGPVEPTVKTKDRLLFQYMTHHDYDGELPTGCPGWSPPPDTFQSCYVAQQHPPVYRVVLFSKAQMDVVMDLGADGLSAAQISKAVRVFRRHAPKLLGDLVENTKKAGATSKRGVAMAAERAEERANKRFRAEEGVSPEYNEQQTAEFVRLGVAASMSVIAGLLEGSWGFSLELRTVDRHPKFAYLDVRAKVYSRVGGMWNAHLLAIPQYAGKCDLMMFQTLDRVLTVLLPEWRKRLLGITIDGDVPIPARVIELTKHFQNAASGSVLYRTNNITDSLQRILQIFYGSLDSGRFIRTLKALSGYVRKDPNVVSEMKKYPGYRDQLGESVYNSTKSYVTIGKEIDMIMLHNGMLRTHFKEVASVIPAPSMSWWVMLELVHWVTVRANAVFEVLENRHVSISQQAAVIASLAEECITQLHAQFIGEQKAPSRTHSNGFVSKDGRIFMSSSTMLEFVKKSSQIAPELLGHGGFATIDSVATALAASAVDMVASLVEFSLSLKKQEAACAGTTGATGNHTVVVTDVLPPVLPHELARLSPAEFVELLQSHEAATRQTLTDTDIINIREEHKLLHRNFTEDGDIRYALEKCTQDTSFDVAWSLVDFRFKSIEAFAGGLATVRPLDAVALSDRSARDLVVCAKDLEEARLLLADFELESALHAQQFRSLAKLQEEIYDRELSKNRSRLLQKNSENTD</sequence>
<accession>A0A9W6YMB9</accession>
<dbReference type="EMBL" id="BSXT01018936">
    <property type="protein sequence ID" value="GMG16479.1"/>
    <property type="molecule type" value="Genomic_DNA"/>
</dbReference>
<reference evidence="1" key="1">
    <citation type="submission" date="2023-04" db="EMBL/GenBank/DDBJ databases">
        <title>Phytophthora fragariaefolia NBRC 109709.</title>
        <authorList>
            <person name="Ichikawa N."/>
            <person name="Sato H."/>
            <person name="Tonouchi N."/>
        </authorList>
    </citation>
    <scope>NUCLEOTIDE SEQUENCE</scope>
    <source>
        <strain evidence="1">NBRC 109709</strain>
    </source>
</reference>
<dbReference type="PANTHER" id="PTHR37067">
    <property type="entry name" value="PX DOMAIN-CONTAINING PROTEIN"/>
    <property type="match status" value="1"/>
</dbReference>
<keyword evidence="2" id="KW-1185">Reference proteome</keyword>
<evidence type="ECO:0000313" key="2">
    <source>
        <dbReference type="Proteomes" id="UP001165121"/>
    </source>
</evidence>